<dbReference type="SUPFAM" id="SSF50249">
    <property type="entry name" value="Nucleic acid-binding proteins"/>
    <property type="match status" value="1"/>
</dbReference>
<evidence type="ECO:0000313" key="2">
    <source>
        <dbReference type="EMBL" id="CCH74701.1"/>
    </source>
</evidence>
<dbReference type="GO" id="GO:0004386">
    <property type="term" value="F:helicase activity"/>
    <property type="evidence" value="ECO:0007669"/>
    <property type="project" value="UniProtKB-KW"/>
</dbReference>
<dbReference type="PIRSF" id="PIRSF006910">
    <property type="entry name" value="NA_bind_Rv2694c_prd"/>
    <property type="match status" value="1"/>
</dbReference>
<proteinExistence type="predicted"/>
<dbReference type="STRING" id="1193182.BN11_4720002"/>
<comment type="caution">
    <text evidence="2">The sequence shown here is derived from an EMBL/GenBank/DDBJ whole genome shotgun (WGS) entry which is preliminary data.</text>
</comment>
<reference evidence="2 3" key="1">
    <citation type="journal article" date="2013" name="ISME J.">
        <title>A metabolic model for members of the genus Tetrasphaera involved in enhanced biological phosphorus removal.</title>
        <authorList>
            <person name="Kristiansen R."/>
            <person name="Nguyen H.T.T."/>
            <person name="Saunders A.M."/>
            <person name="Nielsen J.L."/>
            <person name="Wimmer R."/>
            <person name="Le V.Q."/>
            <person name="McIlroy S.J."/>
            <person name="Petrovski S."/>
            <person name="Seviour R.J."/>
            <person name="Calteau A."/>
            <person name="Nielsen K.L."/>
            <person name="Nielsen P.H."/>
        </authorList>
    </citation>
    <scope>NUCLEOTIDE SEQUENCE [LARGE SCALE GENOMIC DNA]</scope>
    <source>
        <strain evidence="2 3">Ben110</strain>
    </source>
</reference>
<name>W6K0U5_9MICO</name>
<dbReference type="Gene3D" id="2.40.50.140">
    <property type="entry name" value="Nucleic acid-binding proteins"/>
    <property type="match status" value="1"/>
</dbReference>
<keyword evidence="2" id="KW-0347">Helicase</keyword>
<feature type="region of interest" description="Disordered" evidence="1">
    <location>
        <begin position="1"/>
        <end position="49"/>
    </location>
</feature>
<dbReference type="InterPro" id="IPR016499">
    <property type="entry name" value="NucleicA-bd_Rv2694c_prd"/>
</dbReference>
<protein>
    <submittedName>
        <fullName evidence="2">Nucleic acid binding, OB-fold,tRNA/helicase-type</fullName>
    </submittedName>
</protein>
<keyword evidence="2" id="KW-0547">Nucleotide-binding</keyword>
<dbReference type="RefSeq" id="WP_235435557.1">
    <property type="nucleotide sequence ID" value="NZ_HG764815.1"/>
</dbReference>
<dbReference type="InterPro" id="IPR012340">
    <property type="entry name" value="NA-bd_OB-fold"/>
</dbReference>
<gene>
    <name evidence="2" type="ORF">BN11_4720002</name>
</gene>
<evidence type="ECO:0000256" key="1">
    <source>
        <dbReference type="SAM" id="MobiDB-lite"/>
    </source>
</evidence>
<feature type="compositionally biased region" description="Basic and acidic residues" evidence="1">
    <location>
        <begin position="28"/>
        <end position="49"/>
    </location>
</feature>
<dbReference type="CDD" id="cd04488">
    <property type="entry name" value="RecG_wedge_OBF"/>
    <property type="match status" value="1"/>
</dbReference>
<feature type="compositionally biased region" description="Low complexity" evidence="1">
    <location>
        <begin position="17"/>
        <end position="27"/>
    </location>
</feature>
<evidence type="ECO:0000313" key="3">
    <source>
        <dbReference type="Proteomes" id="UP000035763"/>
    </source>
</evidence>
<sequence length="144" mass="15600">MAGAPAGSPHRLDAPGERSGSWGGLLRRLGERMTRPADQRDAEELKEHARAHGAAAIDTLADRQIATVSGTIRAVTLRPRSTVPALVVELYDGSQTLVLVWLGRRQIRGIEPGAYVRATGRVCIREGVPTIFNPAYELLPRTGR</sequence>
<keyword evidence="3" id="KW-1185">Reference proteome</keyword>
<keyword evidence="2" id="KW-0067">ATP-binding</keyword>
<dbReference type="AlphaFoldDB" id="W6K0U5"/>
<organism evidence="2 3">
    <name type="scientific">Nostocoides australiense Ben110</name>
    <dbReference type="NCBI Taxonomy" id="1193182"/>
    <lineage>
        <taxon>Bacteria</taxon>
        <taxon>Bacillati</taxon>
        <taxon>Actinomycetota</taxon>
        <taxon>Actinomycetes</taxon>
        <taxon>Micrococcales</taxon>
        <taxon>Intrasporangiaceae</taxon>
        <taxon>Nostocoides</taxon>
    </lineage>
</organism>
<accession>W6K0U5</accession>
<dbReference type="Proteomes" id="UP000035763">
    <property type="component" value="Unassembled WGS sequence"/>
</dbReference>
<dbReference type="EMBL" id="CAJA01000415">
    <property type="protein sequence ID" value="CCH74701.1"/>
    <property type="molecule type" value="Genomic_DNA"/>
</dbReference>
<keyword evidence="2" id="KW-0378">Hydrolase</keyword>